<name>A0A128FGT8_9GAMM</name>
<dbReference type="Proteomes" id="UP000073601">
    <property type="component" value="Unassembled WGS sequence"/>
</dbReference>
<evidence type="ECO:0000313" key="1">
    <source>
        <dbReference type="EMBL" id="CZF86013.1"/>
    </source>
</evidence>
<dbReference type="RefSeq" id="WP_062713568.1">
    <property type="nucleotide sequence ID" value="NZ_CAWRCI010000050.1"/>
</dbReference>
<organism evidence="1 2">
    <name type="scientific">Grimontia marina</name>
    <dbReference type="NCBI Taxonomy" id="646534"/>
    <lineage>
        <taxon>Bacteria</taxon>
        <taxon>Pseudomonadati</taxon>
        <taxon>Pseudomonadota</taxon>
        <taxon>Gammaproteobacteria</taxon>
        <taxon>Vibrionales</taxon>
        <taxon>Vibrionaceae</taxon>
        <taxon>Grimontia</taxon>
    </lineage>
</organism>
<proteinExistence type="predicted"/>
<dbReference type="InterPro" id="IPR015946">
    <property type="entry name" value="KH_dom-like_a/b"/>
</dbReference>
<sequence length="188" mass="20798">MSSSFINGINLPALDEYTQKTIKSAPQAISHYAIEANWVYGTNTKITTLNQKVGDIDIQKNFTFEIDEPEALLGENRFPTPQDYLLGGLAGCMMASFVITAAQKGIEIKSVKLTIAGDLNLHGFLEVDPSEKVGFDEIEYHFEVKGNGTQSDYDDIIQTVRERSPNYHTIQDAVTLKAVSSVHTHNES</sequence>
<dbReference type="PANTHER" id="PTHR35368:SF1">
    <property type="entry name" value="HYDROPEROXIDE REDUCTASE"/>
    <property type="match status" value="1"/>
</dbReference>
<dbReference type="OrthoDB" id="9781312at2"/>
<accession>A0A128FGT8</accession>
<dbReference type="InterPro" id="IPR003718">
    <property type="entry name" value="OsmC/Ohr_fam"/>
</dbReference>
<dbReference type="PANTHER" id="PTHR35368">
    <property type="entry name" value="HYDROPEROXIDE REDUCTASE"/>
    <property type="match status" value="1"/>
</dbReference>
<protein>
    <submittedName>
        <fullName evidence="1">OsmC-like protein</fullName>
    </submittedName>
</protein>
<dbReference type="InterPro" id="IPR036102">
    <property type="entry name" value="OsmC/Ohrsf"/>
</dbReference>
<reference evidence="2" key="1">
    <citation type="submission" date="2016-02" db="EMBL/GenBank/DDBJ databases">
        <authorList>
            <person name="Rodrigo-Torres Lidia"/>
            <person name="Arahal R.David."/>
        </authorList>
    </citation>
    <scope>NUCLEOTIDE SEQUENCE [LARGE SCALE GENOMIC DNA]</scope>
    <source>
        <strain evidence="2">CECT 8713</strain>
    </source>
</reference>
<evidence type="ECO:0000313" key="2">
    <source>
        <dbReference type="Proteomes" id="UP000073601"/>
    </source>
</evidence>
<dbReference type="Gene3D" id="3.30.300.20">
    <property type="match status" value="1"/>
</dbReference>
<dbReference type="Pfam" id="PF02566">
    <property type="entry name" value="OsmC"/>
    <property type="match status" value="1"/>
</dbReference>
<keyword evidence="2" id="KW-1185">Reference proteome</keyword>
<dbReference type="AlphaFoldDB" id="A0A128FGT8"/>
<dbReference type="InterPro" id="IPR052924">
    <property type="entry name" value="OsmC/Ohr_hydroprdx_reductase"/>
</dbReference>
<gene>
    <name evidence="1" type="ORF">GMA8713_04046</name>
</gene>
<dbReference type="EMBL" id="FIZY01000050">
    <property type="protein sequence ID" value="CZF86013.1"/>
    <property type="molecule type" value="Genomic_DNA"/>
</dbReference>
<dbReference type="SUPFAM" id="SSF82784">
    <property type="entry name" value="OsmC-like"/>
    <property type="match status" value="1"/>
</dbReference>